<dbReference type="SMART" id="SM00065">
    <property type="entry name" value="GAF"/>
    <property type="match status" value="1"/>
</dbReference>
<evidence type="ECO:0000259" key="10">
    <source>
        <dbReference type="PROSITE" id="PS50112"/>
    </source>
</evidence>
<name>A0A1G7C6P0_9BACT</name>
<evidence type="ECO:0000256" key="3">
    <source>
        <dbReference type="ARBA" id="ARBA00022553"/>
    </source>
</evidence>
<dbReference type="GO" id="GO:0000155">
    <property type="term" value="F:phosphorelay sensor kinase activity"/>
    <property type="evidence" value="ECO:0007669"/>
    <property type="project" value="InterPro"/>
</dbReference>
<dbReference type="PROSITE" id="PS50109">
    <property type="entry name" value="HIS_KIN"/>
    <property type="match status" value="1"/>
</dbReference>
<dbReference type="PANTHER" id="PTHR43065:SF10">
    <property type="entry name" value="PEROXIDE STRESS-ACTIVATED HISTIDINE KINASE MAK3"/>
    <property type="match status" value="1"/>
</dbReference>
<evidence type="ECO:0000256" key="2">
    <source>
        <dbReference type="ARBA" id="ARBA00012438"/>
    </source>
</evidence>
<keyword evidence="4" id="KW-0808">Transferase</keyword>
<dbReference type="STRING" id="57664.SAMN05661003_10865"/>
<dbReference type="InterPro" id="IPR003018">
    <property type="entry name" value="GAF"/>
</dbReference>
<dbReference type="Pfam" id="PF00512">
    <property type="entry name" value="HisKA"/>
    <property type="match status" value="1"/>
</dbReference>
<feature type="domain" description="Histidine kinase" evidence="9">
    <location>
        <begin position="312"/>
        <end position="519"/>
    </location>
</feature>
<dbReference type="InterPro" id="IPR029016">
    <property type="entry name" value="GAF-like_dom_sf"/>
</dbReference>
<dbReference type="PROSITE" id="PS50112">
    <property type="entry name" value="PAS"/>
    <property type="match status" value="1"/>
</dbReference>
<keyword evidence="12" id="KW-1185">Reference proteome</keyword>
<dbReference type="PANTHER" id="PTHR43065">
    <property type="entry name" value="SENSOR HISTIDINE KINASE"/>
    <property type="match status" value="1"/>
</dbReference>
<reference evidence="12" key="1">
    <citation type="submission" date="2016-10" db="EMBL/GenBank/DDBJ databases">
        <authorList>
            <person name="Varghese N."/>
            <person name="Submissions S."/>
        </authorList>
    </citation>
    <scope>NUCLEOTIDE SEQUENCE [LARGE SCALE GENOMIC DNA]</scope>
    <source>
        <strain evidence="12">DSM 8987</strain>
    </source>
</reference>
<dbReference type="SMART" id="SM00091">
    <property type="entry name" value="PAS"/>
    <property type="match status" value="1"/>
</dbReference>
<dbReference type="Pfam" id="PF13185">
    <property type="entry name" value="GAF_2"/>
    <property type="match status" value="1"/>
</dbReference>
<dbReference type="Gene3D" id="3.30.450.20">
    <property type="entry name" value="PAS domain"/>
    <property type="match status" value="1"/>
</dbReference>
<comment type="catalytic activity">
    <reaction evidence="1">
        <text>ATP + protein L-histidine = ADP + protein N-phospho-L-histidine.</text>
        <dbReference type="EC" id="2.7.13.3"/>
    </reaction>
</comment>
<dbReference type="AlphaFoldDB" id="A0A1G7C6P0"/>
<dbReference type="SMART" id="SM00387">
    <property type="entry name" value="HATPase_c"/>
    <property type="match status" value="1"/>
</dbReference>
<dbReference type="SMART" id="SM00388">
    <property type="entry name" value="HisKA"/>
    <property type="match status" value="1"/>
</dbReference>
<dbReference type="SUPFAM" id="SSF55785">
    <property type="entry name" value="PYP-like sensor domain (PAS domain)"/>
    <property type="match status" value="1"/>
</dbReference>
<dbReference type="InterPro" id="IPR036890">
    <property type="entry name" value="HATPase_C_sf"/>
</dbReference>
<keyword evidence="8" id="KW-0902">Two-component regulatory system</keyword>
<sequence>MNSRQEQLLHAYHAISEELASLTGLKELLDRILRISREVFHFDNAVIRLLRADGQALEVAASYGYSDCAVLGPLRLEQGIMGQVARSGRPMLVTDVRHCAAYYPGIPGACCALTVPMLAHDRLVGVFNVESTRPAAFAPEDIEPLMTVATQAAVAIENIRLLERERQLARRYQKLCEFNDRIIQSVNLGIYTLDTDLRVTSWNRRMEALSGCSAAEVLHQPLLELFPVLIQEGFDCRLQQVLQTRQAEKLQLVHYNLRGERRVQKRKLAPLLDGDQLLGLVVIVEDITEFKGLLDQMIQSEKLAEVGRLAAGIAHEINNPLTVLGYCAEVLERDDPLPAQREYLARIRSEVERLQHLTGGLLGFARAGQGQRQRLALAPLCDQVLSLLDYRLQRGRIALQRHYGVIAPVWGDVNPLKQLLMNLVVNAVQAMPDGGRLGVHLRSRRGGVELVVCDSGAGIAHTQLERIFDPFFTTKKEGEGTGLGLYLCRQIARDHGGRLWLRSRVGRGSQFHLWLPAAEEDMPPCA</sequence>
<evidence type="ECO:0000256" key="7">
    <source>
        <dbReference type="ARBA" id="ARBA00022840"/>
    </source>
</evidence>
<evidence type="ECO:0000259" key="9">
    <source>
        <dbReference type="PROSITE" id="PS50109"/>
    </source>
</evidence>
<dbReference type="SUPFAM" id="SSF47384">
    <property type="entry name" value="Homodimeric domain of signal transducing histidine kinase"/>
    <property type="match status" value="1"/>
</dbReference>
<keyword evidence="5" id="KW-0547">Nucleotide-binding</keyword>
<keyword evidence="3" id="KW-0597">Phosphoprotein</keyword>
<dbReference type="EC" id="2.7.13.3" evidence="2"/>
<dbReference type="InterPro" id="IPR000014">
    <property type="entry name" value="PAS"/>
</dbReference>
<dbReference type="InterPro" id="IPR036097">
    <property type="entry name" value="HisK_dim/P_sf"/>
</dbReference>
<dbReference type="SUPFAM" id="SSF55781">
    <property type="entry name" value="GAF domain-like"/>
    <property type="match status" value="1"/>
</dbReference>
<dbReference type="CDD" id="cd00082">
    <property type="entry name" value="HisKA"/>
    <property type="match status" value="1"/>
</dbReference>
<evidence type="ECO:0000256" key="5">
    <source>
        <dbReference type="ARBA" id="ARBA00022741"/>
    </source>
</evidence>
<proteinExistence type="predicted"/>
<dbReference type="Gene3D" id="3.30.565.10">
    <property type="entry name" value="Histidine kinase-like ATPase, C-terminal domain"/>
    <property type="match status" value="1"/>
</dbReference>
<evidence type="ECO:0000313" key="11">
    <source>
        <dbReference type="EMBL" id="SDE34115.1"/>
    </source>
</evidence>
<dbReference type="Pfam" id="PF08448">
    <property type="entry name" value="PAS_4"/>
    <property type="match status" value="1"/>
</dbReference>
<dbReference type="Pfam" id="PF02518">
    <property type="entry name" value="HATPase_c"/>
    <property type="match status" value="1"/>
</dbReference>
<protein>
    <recommendedName>
        <fullName evidence="2">histidine kinase</fullName>
        <ecNumber evidence="2">2.7.13.3</ecNumber>
    </recommendedName>
</protein>
<evidence type="ECO:0000256" key="6">
    <source>
        <dbReference type="ARBA" id="ARBA00022777"/>
    </source>
</evidence>
<accession>A0A1G7C6P0</accession>
<dbReference type="PRINTS" id="PR00344">
    <property type="entry name" value="BCTRLSENSOR"/>
</dbReference>
<evidence type="ECO:0000256" key="1">
    <source>
        <dbReference type="ARBA" id="ARBA00000085"/>
    </source>
</evidence>
<keyword evidence="7" id="KW-0067">ATP-binding</keyword>
<dbReference type="SUPFAM" id="SSF55874">
    <property type="entry name" value="ATPase domain of HSP90 chaperone/DNA topoisomerase II/histidine kinase"/>
    <property type="match status" value="1"/>
</dbReference>
<dbReference type="CDD" id="cd00130">
    <property type="entry name" value="PAS"/>
    <property type="match status" value="1"/>
</dbReference>
<dbReference type="Gene3D" id="1.10.287.130">
    <property type="match status" value="1"/>
</dbReference>
<dbReference type="InterPro" id="IPR005467">
    <property type="entry name" value="His_kinase_dom"/>
</dbReference>
<dbReference type="NCBIfam" id="TIGR00229">
    <property type="entry name" value="sensory_box"/>
    <property type="match status" value="1"/>
</dbReference>
<dbReference type="InterPro" id="IPR003594">
    <property type="entry name" value="HATPase_dom"/>
</dbReference>
<dbReference type="InterPro" id="IPR013656">
    <property type="entry name" value="PAS_4"/>
</dbReference>
<feature type="domain" description="PAS" evidence="10">
    <location>
        <begin position="181"/>
        <end position="245"/>
    </location>
</feature>
<evidence type="ECO:0000313" key="12">
    <source>
        <dbReference type="Proteomes" id="UP000243205"/>
    </source>
</evidence>
<dbReference type="Proteomes" id="UP000243205">
    <property type="component" value="Unassembled WGS sequence"/>
</dbReference>
<dbReference type="GO" id="GO:0005524">
    <property type="term" value="F:ATP binding"/>
    <property type="evidence" value="ECO:0007669"/>
    <property type="project" value="UniProtKB-KW"/>
</dbReference>
<evidence type="ECO:0000256" key="4">
    <source>
        <dbReference type="ARBA" id="ARBA00022679"/>
    </source>
</evidence>
<evidence type="ECO:0000256" key="8">
    <source>
        <dbReference type="ARBA" id="ARBA00023012"/>
    </source>
</evidence>
<dbReference type="RefSeq" id="WP_092078424.1">
    <property type="nucleotide sequence ID" value="NZ_FNAQ01000008.1"/>
</dbReference>
<organism evidence="11 12">
    <name type="scientific">Desulfuromonas thiophila</name>
    <dbReference type="NCBI Taxonomy" id="57664"/>
    <lineage>
        <taxon>Bacteria</taxon>
        <taxon>Pseudomonadati</taxon>
        <taxon>Thermodesulfobacteriota</taxon>
        <taxon>Desulfuromonadia</taxon>
        <taxon>Desulfuromonadales</taxon>
        <taxon>Desulfuromonadaceae</taxon>
        <taxon>Desulfuromonas</taxon>
    </lineage>
</organism>
<dbReference type="OrthoDB" id="9784397at2"/>
<dbReference type="InterPro" id="IPR035965">
    <property type="entry name" value="PAS-like_dom_sf"/>
</dbReference>
<dbReference type="Gene3D" id="3.30.450.40">
    <property type="match status" value="1"/>
</dbReference>
<dbReference type="InterPro" id="IPR004358">
    <property type="entry name" value="Sig_transdc_His_kin-like_C"/>
</dbReference>
<dbReference type="EMBL" id="FNAQ01000008">
    <property type="protein sequence ID" value="SDE34115.1"/>
    <property type="molecule type" value="Genomic_DNA"/>
</dbReference>
<dbReference type="CDD" id="cd00075">
    <property type="entry name" value="HATPase"/>
    <property type="match status" value="1"/>
</dbReference>
<gene>
    <name evidence="11" type="ORF">SAMN05661003_10865</name>
</gene>
<keyword evidence="6" id="KW-0418">Kinase</keyword>
<dbReference type="InterPro" id="IPR003661">
    <property type="entry name" value="HisK_dim/P_dom"/>
</dbReference>